<evidence type="ECO:0000259" key="8">
    <source>
        <dbReference type="Pfam" id="PF00892"/>
    </source>
</evidence>
<evidence type="ECO:0000256" key="7">
    <source>
        <dbReference type="SAM" id="Phobius"/>
    </source>
</evidence>
<dbReference type="AlphaFoldDB" id="A0A1F6CY74"/>
<dbReference type="GO" id="GO:0005886">
    <property type="term" value="C:plasma membrane"/>
    <property type="evidence" value="ECO:0007669"/>
    <property type="project" value="UniProtKB-SubCell"/>
</dbReference>
<feature type="transmembrane region" description="Helical" evidence="7">
    <location>
        <begin position="220"/>
        <end position="242"/>
    </location>
</feature>
<comment type="caution">
    <text evidence="9">The sequence shown here is derived from an EMBL/GenBank/DDBJ whole genome shotgun (WGS) entry which is preliminary data.</text>
</comment>
<protein>
    <recommendedName>
        <fullName evidence="8">EamA domain-containing protein</fullName>
    </recommendedName>
</protein>
<evidence type="ECO:0000256" key="3">
    <source>
        <dbReference type="ARBA" id="ARBA00022692"/>
    </source>
</evidence>
<dbReference type="PANTHER" id="PTHR32322:SF18">
    <property type="entry name" value="S-ADENOSYLMETHIONINE_S-ADENOSYLHOMOCYSTEINE TRANSPORTER"/>
    <property type="match status" value="1"/>
</dbReference>
<dbReference type="InterPro" id="IPR037185">
    <property type="entry name" value="EmrE-like"/>
</dbReference>
<keyword evidence="5 7" id="KW-0472">Membrane</keyword>
<feature type="transmembrane region" description="Helical" evidence="7">
    <location>
        <begin position="157"/>
        <end position="176"/>
    </location>
</feature>
<dbReference type="EMBL" id="MFKF01000115">
    <property type="protein sequence ID" value="OGG53991.1"/>
    <property type="molecule type" value="Genomic_DNA"/>
</dbReference>
<comment type="subcellular location">
    <subcellularLocation>
        <location evidence="1">Cell membrane</location>
        <topology evidence="1">Multi-pass membrane protein</topology>
    </subcellularLocation>
</comment>
<feature type="transmembrane region" description="Helical" evidence="7">
    <location>
        <begin position="254"/>
        <end position="271"/>
    </location>
</feature>
<accession>A0A1F6CY74</accession>
<evidence type="ECO:0000313" key="10">
    <source>
        <dbReference type="Proteomes" id="UP000178606"/>
    </source>
</evidence>
<keyword evidence="2" id="KW-1003">Cell membrane</keyword>
<feature type="transmembrane region" description="Helical" evidence="7">
    <location>
        <begin position="130"/>
        <end position="151"/>
    </location>
</feature>
<organism evidence="9 10">
    <name type="scientific">Handelsmanbacteria sp. (strain RIFCSPLOWO2_12_FULL_64_10)</name>
    <dbReference type="NCBI Taxonomy" id="1817868"/>
    <lineage>
        <taxon>Bacteria</taxon>
        <taxon>Candidatus Handelsmaniibacteriota</taxon>
    </lineage>
</organism>
<evidence type="ECO:0000313" key="9">
    <source>
        <dbReference type="EMBL" id="OGG53991.1"/>
    </source>
</evidence>
<name>A0A1F6CY74_HANXR</name>
<feature type="transmembrane region" description="Helical" evidence="7">
    <location>
        <begin position="188"/>
        <end position="208"/>
    </location>
</feature>
<evidence type="ECO:0000256" key="1">
    <source>
        <dbReference type="ARBA" id="ARBA00004651"/>
    </source>
</evidence>
<evidence type="ECO:0000256" key="6">
    <source>
        <dbReference type="SAM" id="MobiDB-lite"/>
    </source>
</evidence>
<sequence length="325" mass="34813">MPQRSAKSGLFPLLATAFIWGWPNILIKLVSHDFDALTQSFFRYLAASGTTAAVCLIFWRAAYREGLRNLPHLLLPTAVVTAHQITYMIGVYLTSAIAASVISKTSALFVPALSFLLFPEERAIIRSPKFLAGTGLALTGVMGLVLARGGMMMGEGLAGPSLLILSAFLWSFYSVLIKQVTGRVDPLAITGIVPLLSCVLFFPVWVSFGDLGHIFVAPARSVLIVLGSGIFVIGMGNTLYYVAIQRVGTSISTNFLLSTPLVAGVLAYLILGERLTPLQMAFSAVLLTGCLLISRSARPEASQQPSAVSGQQKTKRKNVLGFTDS</sequence>
<keyword evidence="4 7" id="KW-1133">Transmembrane helix</keyword>
<dbReference type="SUPFAM" id="SSF103481">
    <property type="entry name" value="Multidrug resistance efflux transporter EmrE"/>
    <property type="match status" value="1"/>
</dbReference>
<dbReference type="Pfam" id="PF00892">
    <property type="entry name" value="EamA"/>
    <property type="match status" value="2"/>
</dbReference>
<feature type="transmembrane region" description="Helical" evidence="7">
    <location>
        <begin position="96"/>
        <end position="118"/>
    </location>
</feature>
<evidence type="ECO:0000256" key="4">
    <source>
        <dbReference type="ARBA" id="ARBA00022989"/>
    </source>
</evidence>
<evidence type="ECO:0000256" key="2">
    <source>
        <dbReference type="ARBA" id="ARBA00022475"/>
    </source>
</evidence>
<proteinExistence type="predicted"/>
<dbReference type="InterPro" id="IPR000620">
    <property type="entry name" value="EamA_dom"/>
</dbReference>
<feature type="transmembrane region" description="Helical" evidence="7">
    <location>
        <begin position="41"/>
        <end position="61"/>
    </location>
</feature>
<feature type="domain" description="EamA" evidence="8">
    <location>
        <begin position="8"/>
        <end position="145"/>
    </location>
</feature>
<evidence type="ECO:0000256" key="5">
    <source>
        <dbReference type="ARBA" id="ARBA00023136"/>
    </source>
</evidence>
<reference evidence="9 10" key="1">
    <citation type="journal article" date="2016" name="Nat. Commun.">
        <title>Thousands of microbial genomes shed light on interconnected biogeochemical processes in an aquifer system.</title>
        <authorList>
            <person name="Anantharaman K."/>
            <person name="Brown C.T."/>
            <person name="Hug L.A."/>
            <person name="Sharon I."/>
            <person name="Castelle C.J."/>
            <person name="Probst A.J."/>
            <person name="Thomas B.C."/>
            <person name="Singh A."/>
            <person name="Wilkins M.J."/>
            <person name="Karaoz U."/>
            <person name="Brodie E.L."/>
            <person name="Williams K.H."/>
            <person name="Hubbard S.S."/>
            <person name="Banfield J.F."/>
        </authorList>
    </citation>
    <scope>NUCLEOTIDE SEQUENCE [LARGE SCALE GENOMIC DNA]</scope>
    <source>
        <strain evidence="10">RIFCSPLOWO2_12_FULL_64_10</strain>
    </source>
</reference>
<feature type="domain" description="EamA" evidence="8">
    <location>
        <begin position="159"/>
        <end position="294"/>
    </location>
</feature>
<gene>
    <name evidence="9" type="ORF">A3F84_04840</name>
</gene>
<feature type="region of interest" description="Disordered" evidence="6">
    <location>
        <begin position="300"/>
        <end position="325"/>
    </location>
</feature>
<keyword evidence="3 7" id="KW-0812">Transmembrane</keyword>
<feature type="transmembrane region" description="Helical" evidence="7">
    <location>
        <begin position="9"/>
        <end position="29"/>
    </location>
</feature>
<feature type="transmembrane region" description="Helical" evidence="7">
    <location>
        <begin position="73"/>
        <end position="90"/>
    </location>
</feature>
<dbReference type="PANTHER" id="PTHR32322">
    <property type="entry name" value="INNER MEMBRANE TRANSPORTER"/>
    <property type="match status" value="1"/>
</dbReference>
<dbReference type="InterPro" id="IPR050638">
    <property type="entry name" value="AA-Vitamin_Transporters"/>
</dbReference>
<dbReference type="Proteomes" id="UP000178606">
    <property type="component" value="Unassembled WGS sequence"/>
</dbReference>
<feature type="compositionally biased region" description="Polar residues" evidence="6">
    <location>
        <begin position="301"/>
        <end position="312"/>
    </location>
</feature>